<dbReference type="EC" id="2.4.1.-" evidence="10"/>
<keyword evidence="7" id="KW-1133">Transmembrane helix</keyword>
<dbReference type="GO" id="GO:0000139">
    <property type="term" value="C:Golgi membrane"/>
    <property type="evidence" value="ECO:0007669"/>
    <property type="project" value="UniProtKB-SubCell"/>
</dbReference>
<dbReference type="PANTHER" id="PTHR11214">
    <property type="entry name" value="BETA-1,3-N-ACETYLGLUCOSAMINYLTRANSFERASE"/>
    <property type="match status" value="1"/>
</dbReference>
<protein>
    <recommendedName>
        <fullName evidence="10">Hexosyltransferase</fullName>
        <ecNumber evidence="10">2.4.1.-</ecNumber>
    </recommendedName>
</protein>
<organism evidence="13">
    <name type="scientific">Soboliphyme baturini</name>
    <dbReference type="NCBI Taxonomy" id="241478"/>
    <lineage>
        <taxon>Eukaryota</taxon>
        <taxon>Metazoa</taxon>
        <taxon>Ecdysozoa</taxon>
        <taxon>Nematoda</taxon>
        <taxon>Enoplea</taxon>
        <taxon>Dorylaimia</taxon>
        <taxon>Dioctophymatida</taxon>
        <taxon>Dioctophymatoidea</taxon>
        <taxon>Soboliphymatidae</taxon>
        <taxon>Soboliphyme</taxon>
    </lineage>
</organism>
<keyword evidence="5" id="KW-0812">Transmembrane</keyword>
<evidence type="ECO:0000256" key="5">
    <source>
        <dbReference type="ARBA" id="ARBA00022692"/>
    </source>
</evidence>
<dbReference type="GO" id="GO:0006493">
    <property type="term" value="P:protein O-linked glycosylation"/>
    <property type="evidence" value="ECO:0007669"/>
    <property type="project" value="TreeGrafter"/>
</dbReference>
<dbReference type="WBParaSite" id="SBAD_0000743501-mRNA-1">
    <property type="protein sequence ID" value="SBAD_0000743501-mRNA-1"/>
    <property type="gene ID" value="SBAD_0000743501"/>
</dbReference>
<keyword evidence="6" id="KW-0735">Signal-anchor</keyword>
<dbReference type="Proteomes" id="UP000270296">
    <property type="component" value="Unassembled WGS sequence"/>
</dbReference>
<evidence type="ECO:0000313" key="11">
    <source>
        <dbReference type="EMBL" id="VDP12156.1"/>
    </source>
</evidence>
<evidence type="ECO:0000313" key="13">
    <source>
        <dbReference type="WBParaSite" id="SBAD_0000743501-mRNA-1"/>
    </source>
</evidence>
<dbReference type="InterPro" id="IPR002659">
    <property type="entry name" value="Glyco_trans_31"/>
</dbReference>
<evidence type="ECO:0000313" key="12">
    <source>
        <dbReference type="Proteomes" id="UP000270296"/>
    </source>
</evidence>
<evidence type="ECO:0000256" key="7">
    <source>
        <dbReference type="ARBA" id="ARBA00022989"/>
    </source>
</evidence>
<keyword evidence="9" id="KW-0472">Membrane</keyword>
<reference evidence="13" key="1">
    <citation type="submission" date="2016-06" db="UniProtKB">
        <authorList>
            <consortium name="WormBaseParasite"/>
        </authorList>
    </citation>
    <scope>IDENTIFICATION</scope>
</reference>
<dbReference type="Pfam" id="PF01762">
    <property type="entry name" value="Galactosyl_T"/>
    <property type="match status" value="2"/>
</dbReference>
<proteinExistence type="inferred from homology"/>
<keyword evidence="3 10" id="KW-0328">Glycosyltransferase</keyword>
<evidence type="ECO:0000256" key="10">
    <source>
        <dbReference type="RuleBase" id="RU363063"/>
    </source>
</evidence>
<comment type="similarity">
    <text evidence="2 10">Belongs to the glycosyltransferase 31 family.</text>
</comment>
<dbReference type="OrthoDB" id="6381420at2759"/>
<reference evidence="11 12" key="2">
    <citation type="submission" date="2018-11" db="EMBL/GenBank/DDBJ databases">
        <authorList>
            <consortium name="Pathogen Informatics"/>
        </authorList>
    </citation>
    <scope>NUCLEOTIDE SEQUENCE [LARGE SCALE GENOMIC DNA]</scope>
</reference>
<gene>
    <name evidence="11" type="ORF">SBAD_LOCUS7170</name>
</gene>
<dbReference type="PANTHER" id="PTHR11214:SF364">
    <property type="entry name" value="HEXOSYLTRANSFERASE"/>
    <property type="match status" value="1"/>
</dbReference>
<evidence type="ECO:0000256" key="9">
    <source>
        <dbReference type="ARBA" id="ARBA00023136"/>
    </source>
</evidence>
<sequence length="349" mass="41268">MSLKSIWHFPRKYKTLVFLVPITFWLCNLVYRGENSPVDCAQDVATAEFNMNRTFKQISVRLGHWEHVASDSGLDNRSLLLLYRDFNHANPHPFRYLIFNEDLCKGSRSDVYLLVVVHTHPRNFNRRMFMRKTWANPVLYPYLQMVVLFAMGSANDTSEDFNTAVRVESNRFHDIVQEDFLDSYRNLTYKAIMWLRWSAFYCPQVAYVLKIDDDIFSIFCLNWKNMEVIRDNGSKWYVSKEDYPSDQYLSYCSGSAYLLTADALFPMYKASRRVRFFWVDDVYVTGLLRTYSGVEVKSIASMYTLSCSELMVDLFRKFTLFCHLPANMNQFYELWNSLIKLYNLPQINS</sequence>
<name>A0A183IU71_9BILA</name>
<dbReference type="EMBL" id="UZAM01010384">
    <property type="protein sequence ID" value="VDP12156.1"/>
    <property type="molecule type" value="Genomic_DNA"/>
</dbReference>
<dbReference type="Gene3D" id="3.90.550.50">
    <property type="match status" value="1"/>
</dbReference>
<comment type="subcellular location">
    <subcellularLocation>
        <location evidence="1 10">Golgi apparatus membrane</location>
        <topology evidence="1 10">Single-pass type II membrane protein</topology>
    </subcellularLocation>
</comment>
<keyword evidence="12" id="KW-1185">Reference proteome</keyword>
<keyword evidence="4" id="KW-0808">Transferase</keyword>
<evidence type="ECO:0000256" key="8">
    <source>
        <dbReference type="ARBA" id="ARBA00023034"/>
    </source>
</evidence>
<evidence type="ECO:0000256" key="2">
    <source>
        <dbReference type="ARBA" id="ARBA00008661"/>
    </source>
</evidence>
<evidence type="ECO:0000256" key="4">
    <source>
        <dbReference type="ARBA" id="ARBA00022679"/>
    </source>
</evidence>
<dbReference type="GO" id="GO:0016758">
    <property type="term" value="F:hexosyltransferase activity"/>
    <property type="evidence" value="ECO:0007669"/>
    <property type="project" value="InterPro"/>
</dbReference>
<keyword evidence="8 10" id="KW-0333">Golgi apparatus</keyword>
<evidence type="ECO:0000256" key="1">
    <source>
        <dbReference type="ARBA" id="ARBA00004323"/>
    </source>
</evidence>
<accession>A0A183IU71</accession>
<dbReference type="AlphaFoldDB" id="A0A183IU71"/>
<evidence type="ECO:0000256" key="3">
    <source>
        <dbReference type="ARBA" id="ARBA00022676"/>
    </source>
</evidence>
<evidence type="ECO:0000256" key="6">
    <source>
        <dbReference type="ARBA" id="ARBA00022968"/>
    </source>
</evidence>